<comment type="caution">
    <text evidence="6">The sequence shown here is derived from an EMBL/GenBank/DDBJ whole genome shotgun (WGS) entry which is preliminary data.</text>
</comment>
<organism evidence="6 7">
    <name type="scientific">Alectoria fallacina</name>
    <dbReference type="NCBI Taxonomy" id="1903189"/>
    <lineage>
        <taxon>Eukaryota</taxon>
        <taxon>Fungi</taxon>
        <taxon>Dikarya</taxon>
        <taxon>Ascomycota</taxon>
        <taxon>Pezizomycotina</taxon>
        <taxon>Lecanoromycetes</taxon>
        <taxon>OSLEUM clade</taxon>
        <taxon>Lecanoromycetidae</taxon>
        <taxon>Lecanorales</taxon>
        <taxon>Lecanorineae</taxon>
        <taxon>Parmeliaceae</taxon>
        <taxon>Alectoria</taxon>
    </lineage>
</organism>
<dbReference type="GO" id="GO:0005829">
    <property type="term" value="C:cytosol"/>
    <property type="evidence" value="ECO:0007669"/>
    <property type="project" value="TreeGrafter"/>
</dbReference>
<evidence type="ECO:0000256" key="2">
    <source>
        <dbReference type="ARBA" id="ARBA00022741"/>
    </source>
</evidence>
<dbReference type="GO" id="GO:0005524">
    <property type="term" value="F:ATP binding"/>
    <property type="evidence" value="ECO:0007669"/>
    <property type="project" value="UniProtKB-KW"/>
</dbReference>
<feature type="domain" description="Aspartate/glutamate/uridylate kinase" evidence="5">
    <location>
        <begin position="8"/>
        <end position="80"/>
    </location>
</feature>
<dbReference type="Gene3D" id="3.40.1160.10">
    <property type="entry name" value="Acetylglutamate kinase-like"/>
    <property type="match status" value="1"/>
</dbReference>
<accession>A0A8H3FHG7</accession>
<keyword evidence="7" id="KW-1185">Reference proteome</keyword>
<dbReference type="Pfam" id="PF00696">
    <property type="entry name" value="AA_kinase"/>
    <property type="match status" value="1"/>
</dbReference>
<keyword evidence="1" id="KW-0808">Transferase</keyword>
<name>A0A8H3FHG7_9LECA</name>
<evidence type="ECO:0000256" key="4">
    <source>
        <dbReference type="ARBA" id="ARBA00022840"/>
    </source>
</evidence>
<keyword evidence="4" id="KW-0067">ATP-binding</keyword>
<dbReference type="OrthoDB" id="409889at2759"/>
<dbReference type="InterPro" id="IPR036393">
    <property type="entry name" value="AceGlu_kinase-like_sf"/>
</dbReference>
<dbReference type="Proteomes" id="UP000664203">
    <property type="component" value="Unassembled WGS sequence"/>
</dbReference>
<protein>
    <submittedName>
        <fullName evidence="6">Glutamate 5-kinase</fullName>
    </submittedName>
</protein>
<dbReference type="EMBL" id="CAJPDR010000192">
    <property type="protein sequence ID" value="CAF9924573.1"/>
    <property type="molecule type" value="Genomic_DNA"/>
</dbReference>
<evidence type="ECO:0000256" key="1">
    <source>
        <dbReference type="ARBA" id="ARBA00022679"/>
    </source>
</evidence>
<evidence type="ECO:0000313" key="7">
    <source>
        <dbReference type="Proteomes" id="UP000664203"/>
    </source>
</evidence>
<dbReference type="PANTHER" id="PTHR43654">
    <property type="entry name" value="GLUTAMATE 5-KINASE"/>
    <property type="match status" value="1"/>
</dbReference>
<evidence type="ECO:0000256" key="3">
    <source>
        <dbReference type="ARBA" id="ARBA00022777"/>
    </source>
</evidence>
<dbReference type="GO" id="GO:1901607">
    <property type="term" value="P:alpha-amino acid biosynthetic process"/>
    <property type="evidence" value="ECO:0007669"/>
    <property type="project" value="UniProtKB-ARBA"/>
</dbReference>
<dbReference type="InterPro" id="IPR001048">
    <property type="entry name" value="Asp/Glu/Uridylate_kinase"/>
</dbReference>
<dbReference type="PANTHER" id="PTHR43654:SF3">
    <property type="entry name" value="GLUTAMATE 5-KINASE"/>
    <property type="match status" value="1"/>
</dbReference>
<reference evidence="6" key="1">
    <citation type="submission" date="2021-03" db="EMBL/GenBank/DDBJ databases">
        <authorList>
            <person name="Tagirdzhanova G."/>
        </authorList>
    </citation>
    <scope>NUCLEOTIDE SEQUENCE</scope>
</reference>
<proteinExistence type="predicted"/>
<evidence type="ECO:0000313" key="6">
    <source>
        <dbReference type="EMBL" id="CAF9924573.1"/>
    </source>
</evidence>
<dbReference type="SUPFAM" id="SSF53633">
    <property type="entry name" value="Carbamate kinase-like"/>
    <property type="match status" value="1"/>
</dbReference>
<dbReference type="AlphaFoldDB" id="A0A8H3FHG7"/>
<keyword evidence="3" id="KW-0418">Kinase</keyword>
<evidence type="ECO:0000259" key="5">
    <source>
        <dbReference type="Pfam" id="PF00696"/>
    </source>
</evidence>
<gene>
    <name evidence="6" type="primary">PRO1</name>
    <name evidence="6" type="ORF">ALECFALPRED_002787</name>
</gene>
<sequence>MKGHKYLTIVIKLGSSSIVHEKTHEPLLSVLSLIVETAVALIKDGHRVVIVSSGAIAVGLRRMNVEKRPKHLPRIQVKRLVYITAGKADVNEYIRHLQRWDNVGL</sequence>
<dbReference type="GO" id="GO:0004349">
    <property type="term" value="F:glutamate 5-kinase activity"/>
    <property type="evidence" value="ECO:0007669"/>
    <property type="project" value="TreeGrafter"/>
</dbReference>
<keyword evidence="2" id="KW-0547">Nucleotide-binding</keyword>